<evidence type="ECO:0000313" key="6">
    <source>
        <dbReference type="EMBL" id="EFQ97413.1"/>
    </source>
</evidence>
<dbReference type="GeneID" id="10031682"/>
<evidence type="ECO:0000256" key="5">
    <source>
        <dbReference type="SAM" id="Phobius"/>
    </source>
</evidence>
<accession>E5QZV0</accession>
<keyword evidence="7" id="KW-1185">Reference proteome</keyword>
<protein>
    <recommendedName>
        <fullName evidence="8">Prenyltransferase</fullName>
    </recommendedName>
</protein>
<evidence type="ECO:0000313" key="7">
    <source>
        <dbReference type="Proteomes" id="UP000002669"/>
    </source>
</evidence>
<proteinExistence type="predicted"/>
<gene>
    <name evidence="6" type="ORF">MGYG_00453</name>
</gene>
<name>E5QZV0_ARTGP</name>
<dbReference type="InParanoid" id="E5QZV0"/>
<dbReference type="GO" id="GO:0016765">
    <property type="term" value="F:transferase activity, transferring alkyl or aryl (other than methyl) groups"/>
    <property type="evidence" value="ECO:0007669"/>
    <property type="project" value="InterPro"/>
</dbReference>
<dbReference type="GO" id="GO:0016020">
    <property type="term" value="C:membrane"/>
    <property type="evidence" value="ECO:0007669"/>
    <property type="project" value="UniProtKB-SubCell"/>
</dbReference>
<dbReference type="Pfam" id="PF01040">
    <property type="entry name" value="UbiA"/>
    <property type="match status" value="1"/>
</dbReference>
<dbReference type="OrthoDB" id="2753389at2759"/>
<sequence>MSILSRLQLLTRASRPAYWTTALTLYLIGHLQSGRYPQTVPEIMLGVAFSAPFSLVIQGGGDIHDYDSDIKNPRKGQDWLDGRSIEKADHAFVLLACRVATFGIILLAVPAAIQTPQVMGYVLLCLGTSWAYTTPPIRLKGRPLLDSLSSGTLYWSIWASGYHLRGDQTNYGIQNSNSGAWTFCFCIGLQMFAAALDQKADSAAGIRSIATAYGERPTAFFSATFL</sequence>
<organism evidence="7">
    <name type="scientific">Arthroderma gypseum (strain ATCC MYA-4604 / CBS 118893)</name>
    <name type="common">Microsporum gypseum</name>
    <dbReference type="NCBI Taxonomy" id="535722"/>
    <lineage>
        <taxon>Eukaryota</taxon>
        <taxon>Fungi</taxon>
        <taxon>Dikarya</taxon>
        <taxon>Ascomycota</taxon>
        <taxon>Pezizomycotina</taxon>
        <taxon>Eurotiomycetes</taxon>
        <taxon>Eurotiomycetidae</taxon>
        <taxon>Onygenales</taxon>
        <taxon>Arthrodermataceae</taxon>
        <taxon>Nannizzia</taxon>
    </lineage>
</organism>
<keyword evidence="2 5" id="KW-0812">Transmembrane</keyword>
<comment type="subcellular location">
    <subcellularLocation>
        <location evidence="1">Membrane</location>
        <topology evidence="1">Multi-pass membrane protein</topology>
    </subcellularLocation>
</comment>
<evidence type="ECO:0000256" key="2">
    <source>
        <dbReference type="ARBA" id="ARBA00022692"/>
    </source>
</evidence>
<dbReference type="HOGENOM" id="CLU_075132_0_0_1"/>
<evidence type="ECO:0000256" key="1">
    <source>
        <dbReference type="ARBA" id="ARBA00004141"/>
    </source>
</evidence>
<evidence type="ECO:0000256" key="4">
    <source>
        <dbReference type="ARBA" id="ARBA00023136"/>
    </source>
</evidence>
<dbReference type="STRING" id="535722.E5QZV0"/>
<dbReference type="InterPro" id="IPR000537">
    <property type="entry name" value="UbiA_prenyltransferase"/>
</dbReference>
<dbReference type="VEuPathDB" id="FungiDB:MGYG_00453"/>
<evidence type="ECO:0000256" key="3">
    <source>
        <dbReference type="ARBA" id="ARBA00022989"/>
    </source>
</evidence>
<keyword evidence="3 5" id="KW-1133">Transmembrane helix</keyword>
<dbReference type="OMA" id="PANVFLY"/>
<keyword evidence="4 5" id="KW-0472">Membrane</keyword>
<reference evidence="7" key="1">
    <citation type="journal article" date="2012" name="MBio">
        <title>Comparative genome analysis of Trichophyton rubrum and related dermatophytes reveals candidate genes involved in infection.</title>
        <authorList>
            <person name="Martinez D.A."/>
            <person name="Oliver B.G."/>
            <person name="Graeser Y."/>
            <person name="Goldberg J.M."/>
            <person name="Li W."/>
            <person name="Martinez-Rossi N.M."/>
            <person name="Monod M."/>
            <person name="Shelest E."/>
            <person name="Barton R.C."/>
            <person name="Birch E."/>
            <person name="Brakhage A.A."/>
            <person name="Chen Z."/>
            <person name="Gurr S.J."/>
            <person name="Heiman D."/>
            <person name="Heitman J."/>
            <person name="Kosti I."/>
            <person name="Rossi A."/>
            <person name="Saif S."/>
            <person name="Samalova M."/>
            <person name="Saunders C.W."/>
            <person name="Shea T."/>
            <person name="Summerbell R.C."/>
            <person name="Xu J."/>
            <person name="Young S."/>
            <person name="Zeng Q."/>
            <person name="Birren B.W."/>
            <person name="Cuomo C.A."/>
            <person name="White T.C."/>
        </authorList>
    </citation>
    <scope>NUCLEOTIDE SEQUENCE [LARGE SCALE GENOMIC DNA]</scope>
    <source>
        <strain evidence="7">ATCC MYA-4604 / CBS 118893</strain>
    </source>
</reference>
<dbReference type="AlphaFoldDB" id="E5QZV0"/>
<dbReference type="EMBL" id="DS989822">
    <property type="protein sequence ID" value="EFQ97413.1"/>
    <property type="molecule type" value="Genomic_DNA"/>
</dbReference>
<dbReference type="RefSeq" id="XP_003176365.1">
    <property type="nucleotide sequence ID" value="XM_003176317.1"/>
</dbReference>
<feature type="transmembrane region" description="Helical" evidence="5">
    <location>
        <begin position="91"/>
        <end position="112"/>
    </location>
</feature>
<dbReference type="Proteomes" id="UP000002669">
    <property type="component" value="Unassembled WGS sequence"/>
</dbReference>
<dbReference type="eggNOG" id="ENOG502S3P5">
    <property type="taxonomic scope" value="Eukaryota"/>
</dbReference>
<evidence type="ECO:0008006" key="8">
    <source>
        <dbReference type="Google" id="ProtNLM"/>
    </source>
</evidence>